<evidence type="ECO:0000256" key="1">
    <source>
        <dbReference type="ARBA" id="ARBA00022857"/>
    </source>
</evidence>
<reference evidence="5" key="1">
    <citation type="journal article" date="2020" name="Stud. Mycol.">
        <title>101 Dothideomycetes genomes: A test case for predicting lifestyles and emergence of pathogens.</title>
        <authorList>
            <person name="Haridas S."/>
            <person name="Albert R."/>
            <person name="Binder M."/>
            <person name="Bloem J."/>
            <person name="LaButti K."/>
            <person name="Salamov A."/>
            <person name="Andreopoulos B."/>
            <person name="Baker S."/>
            <person name="Barry K."/>
            <person name="Bills G."/>
            <person name="Bluhm B."/>
            <person name="Cannon C."/>
            <person name="Castanera R."/>
            <person name="Culley D."/>
            <person name="Daum C."/>
            <person name="Ezra D."/>
            <person name="Gonzalez J."/>
            <person name="Henrissat B."/>
            <person name="Kuo A."/>
            <person name="Liang C."/>
            <person name="Lipzen A."/>
            <person name="Lutzoni F."/>
            <person name="Magnuson J."/>
            <person name="Mondo S."/>
            <person name="Nolan M."/>
            <person name="Ohm R."/>
            <person name="Pangilinan J."/>
            <person name="Park H.-J."/>
            <person name="Ramirez L."/>
            <person name="Alfaro M."/>
            <person name="Sun H."/>
            <person name="Tritt A."/>
            <person name="Yoshinaga Y."/>
            <person name="Zwiers L.-H."/>
            <person name="Turgeon B."/>
            <person name="Goodwin S."/>
            <person name="Spatafora J."/>
            <person name="Crous P."/>
            <person name="Grigoriev I."/>
        </authorList>
    </citation>
    <scope>NUCLEOTIDE SEQUENCE [LARGE SCALE GENOMIC DNA]</scope>
    <source>
        <strain evidence="5">CECT 20119</strain>
    </source>
</reference>
<dbReference type="AlphaFoldDB" id="A0A6A6G5E4"/>
<evidence type="ECO:0000256" key="2">
    <source>
        <dbReference type="ARBA" id="ARBA00023277"/>
    </source>
</evidence>
<dbReference type="Pfam" id="PF01370">
    <property type="entry name" value="Epimerase"/>
    <property type="match status" value="1"/>
</dbReference>
<dbReference type="SUPFAM" id="SSF51735">
    <property type="entry name" value="NAD(P)-binding Rossmann-fold domains"/>
    <property type="match status" value="1"/>
</dbReference>
<dbReference type="Gene3D" id="3.40.50.720">
    <property type="entry name" value="NAD(P)-binding Rossmann-like Domain"/>
    <property type="match status" value="1"/>
</dbReference>
<dbReference type="Gene3D" id="3.90.25.10">
    <property type="entry name" value="UDP-galactose 4-epimerase, domain 1"/>
    <property type="match status" value="1"/>
</dbReference>
<organism evidence="4 5">
    <name type="scientific">Elsinoe ampelina</name>
    <dbReference type="NCBI Taxonomy" id="302913"/>
    <lineage>
        <taxon>Eukaryota</taxon>
        <taxon>Fungi</taxon>
        <taxon>Dikarya</taxon>
        <taxon>Ascomycota</taxon>
        <taxon>Pezizomycotina</taxon>
        <taxon>Dothideomycetes</taxon>
        <taxon>Dothideomycetidae</taxon>
        <taxon>Myriangiales</taxon>
        <taxon>Elsinoaceae</taxon>
        <taxon>Elsinoe</taxon>
    </lineage>
</organism>
<protein>
    <recommendedName>
        <fullName evidence="3">NAD-dependent epimerase/dehydratase domain-containing protein</fullName>
    </recommendedName>
</protein>
<feature type="domain" description="NAD-dependent epimerase/dehydratase" evidence="3">
    <location>
        <begin position="3"/>
        <end position="205"/>
    </location>
</feature>
<name>A0A6A6G5E4_9PEZI</name>
<dbReference type="InterPro" id="IPR036291">
    <property type="entry name" value="NAD(P)-bd_dom_sf"/>
</dbReference>
<keyword evidence="5" id="KW-1185">Reference proteome</keyword>
<keyword evidence="2" id="KW-0119">Carbohydrate metabolism</keyword>
<accession>A0A6A6G5E4</accession>
<dbReference type="Proteomes" id="UP000799538">
    <property type="component" value="Unassembled WGS sequence"/>
</dbReference>
<proteinExistence type="predicted"/>
<dbReference type="PANTHER" id="PTHR43103:SF3">
    <property type="entry name" value="ADP-L-GLYCERO-D-MANNO-HEPTOSE-6-EPIMERASE"/>
    <property type="match status" value="1"/>
</dbReference>
<dbReference type="EMBL" id="ML992511">
    <property type="protein sequence ID" value="KAF2220917.1"/>
    <property type="molecule type" value="Genomic_DNA"/>
</dbReference>
<evidence type="ECO:0000313" key="5">
    <source>
        <dbReference type="Proteomes" id="UP000799538"/>
    </source>
</evidence>
<keyword evidence="1" id="KW-0521">NADP</keyword>
<dbReference type="InterPro" id="IPR001509">
    <property type="entry name" value="Epimerase_deHydtase"/>
</dbReference>
<sequence length="317" mass="34386">MKILITGAGGFVGQLLASHLLSANHQVILVDIFEPPLPPNSPSPSNATRIVADLHDSPSSVLTPDLDAAFIFHGIMSAGSESDFDLGYRVNLHSTLRLLEAIRHTCPGLRVIYASSTAIYGQPLPDTPDETTLPTPGSSYGAQKTMVEYALNDYTRRGFINGFALRFPTISVRPGKPTAAASSWMSGIIREPLQGKESVLPCDDGFLAWLCSPKTLVRNLLHALTLERDCLPLHTRQVNLPGITASVGEMLAALEEVGGREARGLVKREEASPEIKAMLDSWPVRFDVSRALGLGFVRDQGFEGAVRDFKEELDRGK</sequence>
<evidence type="ECO:0000259" key="3">
    <source>
        <dbReference type="Pfam" id="PF01370"/>
    </source>
</evidence>
<dbReference type="OrthoDB" id="16464at2759"/>
<dbReference type="PANTHER" id="PTHR43103">
    <property type="entry name" value="NUCLEOSIDE-DIPHOSPHATE-SUGAR EPIMERASE"/>
    <property type="match status" value="1"/>
</dbReference>
<gene>
    <name evidence="4" type="ORF">BDZ85DRAFT_290768</name>
</gene>
<evidence type="ECO:0000313" key="4">
    <source>
        <dbReference type="EMBL" id="KAF2220917.1"/>
    </source>
</evidence>